<proteinExistence type="predicted"/>
<evidence type="ECO:0000313" key="3">
    <source>
        <dbReference type="Proteomes" id="UP000634004"/>
    </source>
</evidence>
<organism evidence="2 3">
    <name type="scientific">Algimonas arctica</name>
    <dbReference type="NCBI Taxonomy" id="1479486"/>
    <lineage>
        <taxon>Bacteria</taxon>
        <taxon>Pseudomonadati</taxon>
        <taxon>Pseudomonadota</taxon>
        <taxon>Alphaproteobacteria</taxon>
        <taxon>Maricaulales</taxon>
        <taxon>Robiginitomaculaceae</taxon>
        <taxon>Algimonas</taxon>
    </lineage>
</organism>
<dbReference type="Proteomes" id="UP000634004">
    <property type="component" value="Unassembled WGS sequence"/>
</dbReference>
<dbReference type="InterPro" id="IPR053164">
    <property type="entry name" value="IS1016-like_transposase"/>
</dbReference>
<dbReference type="SMART" id="SM01126">
    <property type="entry name" value="DDE_Tnp_IS1595"/>
    <property type="match status" value="1"/>
</dbReference>
<dbReference type="PANTHER" id="PTHR47163:SF2">
    <property type="entry name" value="SI:DKEY-17M8.2"/>
    <property type="match status" value="1"/>
</dbReference>
<feature type="domain" description="ISXO2-like transposase" evidence="1">
    <location>
        <begin position="129"/>
        <end position="288"/>
    </location>
</feature>
<gene>
    <name evidence="2" type="ORF">GCM10009069_08140</name>
</gene>
<dbReference type="InterPro" id="IPR024445">
    <property type="entry name" value="Tnp_ISXO2-like"/>
</dbReference>
<dbReference type="InterPro" id="IPR024442">
    <property type="entry name" value="Transposase_Zn_ribbon"/>
</dbReference>
<sequence length="319" mass="36380">MTADIYNPIFLDKEAARLHLEATRWPEGAVCPHCGSFNARELKGKSHRAGLRQCNETECRKQFTVTVGTVFERSKVPLNKWLLATHLLTSSKKGMSAHQIHRMLGVTYKTAWFMCHRIREAMTDTTPPPMGGPDKIVEADETYYGNKVSHKKKRAMKRSATAKGTKGGFSGVGNKYTVVSLVERGGSIRSFHVDRADRANIREILVRNVSRKSNLMTDESRLYTIVGEEFNRHSKVNHSRGEYVRGDAYTNTLEGYYSIFKRGMVGTYQHCGESHLQRYVTEFDFRYNGRALNDNERRDACLRGIEGKRLTYRRTNKAA</sequence>
<accession>A0A8J3CMZ4</accession>
<dbReference type="RefSeq" id="WP_189495676.1">
    <property type="nucleotide sequence ID" value="NZ_BMZH01000002.1"/>
</dbReference>
<dbReference type="Pfam" id="PF12760">
    <property type="entry name" value="Zn_ribbon_IS1595"/>
    <property type="match status" value="1"/>
</dbReference>
<dbReference type="AlphaFoldDB" id="A0A8J3CMZ4"/>
<dbReference type="EMBL" id="BMZH01000002">
    <property type="protein sequence ID" value="GHA87209.1"/>
    <property type="molecule type" value="Genomic_DNA"/>
</dbReference>
<reference evidence="2" key="2">
    <citation type="submission" date="2020-09" db="EMBL/GenBank/DDBJ databases">
        <authorList>
            <person name="Sun Q."/>
            <person name="Kim S."/>
        </authorList>
    </citation>
    <scope>NUCLEOTIDE SEQUENCE</scope>
    <source>
        <strain evidence="2">KCTC 32513</strain>
    </source>
</reference>
<name>A0A8J3CMZ4_9PROT</name>
<evidence type="ECO:0000313" key="2">
    <source>
        <dbReference type="EMBL" id="GHA87209.1"/>
    </source>
</evidence>
<protein>
    <submittedName>
        <fullName evidence="2">DDE transposase</fullName>
    </submittedName>
</protein>
<comment type="caution">
    <text evidence="2">The sequence shown here is derived from an EMBL/GenBank/DDBJ whole genome shotgun (WGS) entry which is preliminary data.</text>
</comment>
<evidence type="ECO:0000259" key="1">
    <source>
        <dbReference type="SMART" id="SM01126"/>
    </source>
</evidence>
<dbReference type="Pfam" id="PF12762">
    <property type="entry name" value="DDE_Tnp_IS1595"/>
    <property type="match status" value="1"/>
</dbReference>
<keyword evidence="3" id="KW-1185">Reference proteome</keyword>
<dbReference type="NCBIfam" id="NF033547">
    <property type="entry name" value="transpos_IS1595"/>
    <property type="match status" value="1"/>
</dbReference>
<dbReference type="PANTHER" id="PTHR47163">
    <property type="entry name" value="DDE_TNP_IS1595 DOMAIN-CONTAINING PROTEIN"/>
    <property type="match status" value="1"/>
</dbReference>
<reference evidence="2" key="1">
    <citation type="journal article" date="2014" name="Int. J. Syst. Evol. Microbiol.">
        <title>Complete genome sequence of Corynebacterium casei LMG S-19264T (=DSM 44701T), isolated from a smear-ripened cheese.</title>
        <authorList>
            <consortium name="US DOE Joint Genome Institute (JGI-PGF)"/>
            <person name="Walter F."/>
            <person name="Albersmeier A."/>
            <person name="Kalinowski J."/>
            <person name="Ruckert C."/>
        </authorList>
    </citation>
    <scope>NUCLEOTIDE SEQUENCE</scope>
    <source>
        <strain evidence="2">KCTC 32513</strain>
    </source>
</reference>